<proteinExistence type="predicted"/>
<keyword evidence="1" id="KW-0472">Membrane</keyword>
<name>A0A239EYS6_9ACTN</name>
<feature type="transmembrane region" description="Helical" evidence="1">
    <location>
        <begin position="20"/>
        <end position="40"/>
    </location>
</feature>
<evidence type="ECO:0000313" key="3">
    <source>
        <dbReference type="Proteomes" id="UP000198415"/>
    </source>
</evidence>
<evidence type="ECO:0000313" key="2">
    <source>
        <dbReference type="EMBL" id="SNS49428.1"/>
    </source>
</evidence>
<dbReference type="EMBL" id="FZNR01000016">
    <property type="protein sequence ID" value="SNS49428.1"/>
    <property type="molecule type" value="Genomic_DNA"/>
</dbReference>
<gene>
    <name evidence="2" type="ORF">SAMN06264365_116166</name>
</gene>
<organism evidence="2 3">
    <name type="scientific">Actinoplanes regularis</name>
    <dbReference type="NCBI Taxonomy" id="52697"/>
    <lineage>
        <taxon>Bacteria</taxon>
        <taxon>Bacillati</taxon>
        <taxon>Actinomycetota</taxon>
        <taxon>Actinomycetes</taxon>
        <taxon>Micromonosporales</taxon>
        <taxon>Micromonosporaceae</taxon>
        <taxon>Actinoplanes</taxon>
    </lineage>
</organism>
<sequence length="50" mass="5456">MRYAWEFARAMMATPPSATIPSMILAFVVATGLATAWAIWAGPELSSWLL</sequence>
<dbReference type="Proteomes" id="UP000198415">
    <property type="component" value="Unassembled WGS sequence"/>
</dbReference>
<accession>A0A239EYS6</accession>
<evidence type="ECO:0000256" key="1">
    <source>
        <dbReference type="SAM" id="Phobius"/>
    </source>
</evidence>
<dbReference type="RefSeq" id="WP_179277372.1">
    <property type="nucleotide sequence ID" value="NZ_BOMU01000079.1"/>
</dbReference>
<keyword evidence="1" id="KW-0812">Transmembrane</keyword>
<protein>
    <submittedName>
        <fullName evidence="2">Uncharacterized protein</fullName>
    </submittedName>
</protein>
<reference evidence="2 3" key="1">
    <citation type="submission" date="2017-06" db="EMBL/GenBank/DDBJ databases">
        <authorList>
            <person name="Kim H.J."/>
            <person name="Triplett B.A."/>
        </authorList>
    </citation>
    <scope>NUCLEOTIDE SEQUENCE [LARGE SCALE GENOMIC DNA]</scope>
    <source>
        <strain evidence="2 3">DSM 43151</strain>
    </source>
</reference>
<keyword evidence="3" id="KW-1185">Reference proteome</keyword>
<dbReference type="AlphaFoldDB" id="A0A239EYS6"/>
<keyword evidence="1" id="KW-1133">Transmembrane helix</keyword>